<dbReference type="EMBL" id="PNHC01000001">
    <property type="protein sequence ID" value="PMC70836.1"/>
    <property type="molecule type" value="Genomic_DNA"/>
</dbReference>
<evidence type="ECO:0000256" key="6">
    <source>
        <dbReference type="SAM" id="Phobius"/>
    </source>
</evidence>
<keyword evidence="6" id="KW-0472">Membrane</keyword>
<dbReference type="PANTHER" id="PTHR30255">
    <property type="entry name" value="SINGLE-STRANDED-DNA-SPECIFIC EXONUCLEASE RECJ"/>
    <property type="match status" value="1"/>
</dbReference>
<feature type="domain" description="RecJ OB" evidence="9">
    <location>
        <begin position="454"/>
        <end position="558"/>
    </location>
</feature>
<name>A0A2N6TNG3_FUSNU</name>
<evidence type="ECO:0000313" key="11">
    <source>
        <dbReference type="Proteomes" id="UP000235733"/>
    </source>
</evidence>
<dbReference type="GO" id="GO:0006310">
    <property type="term" value="P:DNA recombination"/>
    <property type="evidence" value="ECO:0007669"/>
    <property type="project" value="InterPro"/>
</dbReference>
<dbReference type="NCBIfam" id="TIGR00644">
    <property type="entry name" value="recJ"/>
    <property type="match status" value="1"/>
</dbReference>
<evidence type="ECO:0000259" key="9">
    <source>
        <dbReference type="Pfam" id="PF17768"/>
    </source>
</evidence>
<dbReference type="InterPro" id="IPR001667">
    <property type="entry name" value="DDH_dom"/>
</dbReference>
<evidence type="ECO:0000256" key="5">
    <source>
        <dbReference type="ARBA" id="ARBA00022839"/>
    </source>
</evidence>
<dbReference type="InterPro" id="IPR003156">
    <property type="entry name" value="DHHA1_dom"/>
</dbReference>
<comment type="caution">
    <text evidence="10">The sequence shown here is derived from an EMBL/GenBank/DDBJ whole genome shotgun (WGS) entry which is preliminary data.</text>
</comment>
<dbReference type="InterPro" id="IPR041122">
    <property type="entry name" value="RecJ_OB"/>
</dbReference>
<dbReference type="GO" id="GO:0008409">
    <property type="term" value="F:5'-3' exonuclease activity"/>
    <property type="evidence" value="ECO:0007669"/>
    <property type="project" value="InterPro"/>
</dbReference>
<evidence type="ECO:0000313" key="10">
    <source>
        <dbReference type="EMBL" id="PMC70836.1"/>
    </source>
</evidence>
<evidence type="ECO:0000259" key="7">
    <source>
        <dbReference type="Pfam" id="PF01368"/>
    </source>
</evidence>
<feature type="transmembrane region" description="Helical" evidence="6">
    <location>
        <begin position="183"/>
        <end position="200"/>
    </location>
</feature>
<dbReference type="GO" id="GO:0006281">
    <property type="term" value="P:DNA repair"/>
    <property type="evidence" value="ECO:0007669"/>
    <property type="project" value="InterPro"/>
</dbReference>
<evidence type="ECO:0000256" key="2">
    <source>
        <dbReference type="ARBA" id="ARBA00019841"/>
    </source>
</evidence>
<dbReference type="Pfam" id="PF17768">
    <property type="entry name" value="RecJ_OB"/>
    <property type="match status" value="1"/>
</dbReference>
<feature type="domain" description="DHHA1" evidence="8">
    <location>
        <begin position="344"/>
        <end position="438"/>
    </location>
</feature>
<keyword evidence="3" id="KW-0540">Nuclease</keyword>
<evidence type="ECO:0000256" key="1">
    <source>
        <dbReference type="ARBA" id="ARBA00005915"/>
    </source>
</evidence>
<keyword evidence="4" id="KW-0378">Hydrolase</keyword>
<reference evidence="10 11" key="1">
    <citation type="submission" date="2017-09" db="EMBL/GenBank/DDBJ databases">
        <title>Bacterial strain isolated from the female urinary microbiota.</title>
        <authorList>
            <person name="Thomas-White K."/>
            <person name="Kumar N."/>
            <person name="Forster S."/>
            <person name="Putonti C."/>
            <person name="Lawley T."/>
            <person name="Wolfe A.J."/>
        </authorList>
    </citation>
    <scope>NUCLEOTIDE SEQUENCE [LARGE SCALE GENOMIC DNA]</scope>
    <source>
        <strain evidence="10 11">UMB0249</strain>
    </source>
</reference>
<dbReference type="Gene3D" id="3.10.310.30">
    <property type="match status" value="1"/>
</dbReference>
<evidence type="ECO:0000256" key="4">
    <source>
        <dbReference type="ARBA" id="ARBA00022801"/>
    </source>
</evidence>
<dbReference type="InterPro" id="IPR038763">
    <property type="entry name" value="DHH_sf"/>
</dbReference>
<feature type="domain" description="DDH" evidence="7">
    <location>
        <begin position="72"/>
        <end position="220"/>
    </location>
</feature>
<dbReference type="Pfam" id="PF02272">
    <property type="entry name" value="DHHA1"/>
    <property type="match status" value="1"/>
</dbReference>
<evidence type="ECO:0000256" key="3">
    <source>
        <dbReference type="ARBA" id="ARBA00022722"/>
    </source>
</evidence>
<keyword evidence="5 10" id="KW-0269">Exonuclease</keyword>
<dbReference type="Gene3D" id="3.90.1640.30">
    <property type="match status" value="1"/>
</dbReference>
<dbReference type="SUPFAM" id="SSF64182">
    <property type="entry name" value="DHH phosphoesterases"/>
    <property type="match status" value="1"/>
</dbReference>
<dbReference type="AlphaFoldDB" id="A0A2N6TNG3"/>
<gene>
    <name evidence="10" type="primary">recJ</name>
    <name evidence="10" type="ORF">CJ209_00480</name>
</gene>
<sequence length="852" mass="98960">MKKNTKWILENKTNYEKIFENKREKKLDFIIEDLIENRNLSLDTNFDFNPFDLKDMDIATQRIFEAIKSNQKIYIYGDYDVDGITSVSLLYLALSELGANVDYYIPLRDEGYGLNKEAIQTLKNENADLVISVDCGINSIEEINFANELNLDFIITDHHEITGDIPKALAVINSKRDENIYSFKYLAGVGTAFMLVYALYTQMNKLNDLEKYLDIVAIGTVADIVPLVSDNRKFVKRGLKLLNTTKWIGIKQLLRKIFPDNWDTKEYFAYDVGYIIAPIFNAAGRLEDAKQAVSLFVEEDGFKCLSIIDKLLENNIERKNIQKKILEMSIAEIEKKQLYNKNLILVANKSFHHGVIGIVASKILDKYYKPTIIMEIKESEGVATASCRSIDGVNIVECLNSVSDILVKYGGHSGAAGFTIKIENIEEFYQRVDKYIEENFNKDLFIKKLKIEKILAPYKVNYEFLKGLEILEPYGAKNHTPIFAFRNCEYENLRFTRNSTEHLMLDIKKDGYYFKNCIFFGGGDYYDIISSSKSIDIAFKLKLETFKDRYMCKLQLEDVKNSNDNIDFQDDYLELNGKDISFPIETVVYPKRPDIEEPLNLIFNDYGVAIIKDRIIIENIDSNLAKILTILKNKFNYDFSVKIKKKYLKTENINLHLEIDIIKDRGLKSFPLKDALIFKEIKNLLIRDFEYNSIQKKVLASIFKEKKPTLAIMDKGRGISTIINTIKSYYEYKNKIVSINDGYKKADFYIFNFNFKYSVDIEGVFETLDKIKSNNILILSNKDFFISDFKIVKDNYSIPKNIEYIDYSDISILKRNNNLYHPFLTNEEKLNILDLIKRNKVIFSTREIIVHF</sequence>
<comment type="similarity">
    <text evidence="1">Belongs to the RecJ family.</text>
</comment>
<dbReference type="InterPro" id="IPR004610">
    <property type="entry name" value="RecJ"/>
</dbReference>
<protein>
    <recommendedName>
        <fullName evidence="2">Single-stranded-DNA-specific exonuclease RecJ</fullName>
    </recommendedName>
</protein>
<organism evidence="10 11">
    <name type="scientific">Fusobacterium nucleatum</name>
    <dbReference type="NCBI Taxonomy" id="851"/>
    <lineage>
        <taxon>Bacteria</taxon>
        <taxon>Fusobacteriati</taxon>
        <taxon>Fusobacteriota</taxon>
        <taxon>Fusobacteriia</taxon>
        <taxon>Fusobacteriales</taxon>
        <taxon>Fusobacteriaceae</taxon>
        <taxon>Fusobacterium</taxon>
    </lineage>
</organism>
<evidence type="ECO:0000259" key="8">
    <source>
        <dbReference type="Pfam" id="PF02272"/>
    </source>
</evidence>
<dbReference type="PANTHER" id="PTHR30255:SF2">
    <property type="entry name" value="SINGLE-STRANDED-DNA-SPECIFIC EXONUCLEASE RECJ"/>
    <property type="match status" value="1"/>
</dbReference>
<accession>A0A2N6TNG3</accession>
<dbReference type="Pfam" id="PF01368">
    <property type="entry name" value="DHH"/>
    <property type="match status" value="1"/>
</dbReference>
<keyword evidence="6" id="KW-0812">Transmembrane</keyword>
<keyword evidence="6" id="KW-1133">Transmembrane helix</keyword>
<dbReference type="InterPro" id="IPR051673">
    <property type="entry name" value="SSDNA_exonuclease_RecJ"/>
</dbReference>
<proteinExistence type="inferred from homology"/>
<dbReference type="RefSeq" id="WP_158391366.1">
    <property type="nucleotide sequence ID" value="NZ_PNHC01000001.1"/>
</dbReference>
<dbReference type="GO" id="GO:0003676">
    <property type="term" value="F:nucleic acid binding"/>
    <property type="evidence" value="ECO:0007669"/>
    <property type="project" value="InterPro"/>
</dbReference>
<dbReference type="Proteomes" id="UP000235733">
    <property type="component" value="Unassembled WGS sequence"/>
</dbReference>